<dbReference type="Pfam" id="PF11287">
    <property type="entry name" value="DUF3088"/>
    <property type="match status" value="1"/>
</dbReference>
<dbReference type="InterPro" id="IPR021439">
    <property type="entry name" value="DUF3088"/>
</dbReference>
<organism evidence="1 2">
    <name type="scientific">Bradyrhizobium macuxiense</name>
    <dbReference type="NCBI Taxonomy" id="1755647"/>
    <lineage>
        <taxon>Bacteria</taxon>
        <taxon>Pseudomonadati</taxon>
        <taxon>Pseudomonadota</taxon>
        <taxon>Alphaproteobacteria</taxon>
        <taxon>Hyphomicrobiales</taxon>
        <taxon>Nitrobacteraceae</taxon>
        <taxon>Bradyrhizobium</taxon>
    </lineage>
</organism>
<keyword evidence="2" id="KW-1185">Reference proteome</keyword>
<accession>A0A560LCV2</accession>
<protein>
    <submittedName>
        <fullName evidence="1">DUF3088 family protein</fullName>
    </submittedName>
</protein>
<gene>
    <name evidence="1" type="ORF">FBZ93_111171</name>
</gene>
<dbReference type="OrthoDB" id="1356145at2"/>
<proteinExistence type="predicted"/>
<comment type="caution">
    <text evidence="1">The sequence shown here is derived from an EMBL/GenBank/DDBJ whole genome shotgun (WGS) entry which is preliminary data.</text>
</comment>
<dbReference type="Proteomes" id="UP000321304">
    <property type="component" value="Unassembled WGS sequence"/>
</dbReference>
<dbReference type="RefSeq" id="WP_146990244.1">
    <property type="nucleotide sequence ID" value="NZ_VITY01000011.1"/>
</dbReference>
<evidence type="ECO:0000313" key="1">
    <source>
        <dbReference type="EMBL" id="TWB93132.1"/>
    </source>
</evidence>
<dbReference type="EMBL" id="VITY01000011">
    <property type="protein sequence ID" value="TWB93132.1"/>
    <property type="molecule type" value="Genomic_DNA"/>
</dbReference>
<sequence length="120" mass="13513">MPWDQLFLLERSFADPSLPGREFYCWQCLLLDGVLSAFPSRAAMLDIRRIAWAKPRTALIERLGQDHQSVPVLILEKVGPAPEKEKYANGLAYVDDPFVILHCLAVRHGFPAPYPGRVAP</sequence>
<reference evidence="1 2" key="1">
    <citation type="submission" date="2019-06" db="EMBL/GenBank/DDBJ databases">
        <title>Genomic Encyclopedia of Type Strains, Phase IV (KMG-V): Genome sequencing to study the core and pangenomes of soil and plant-associated prokaryotes.</title>
        <authorList>
            <person name="Whitman W."/>
        </authorList>
    </citation>
    <scope>NUCLEOTIDE SEQUENCE [LARGE SCALE GENOMIC DNA]</scope>
    <source>
        <strain evidence="1 2">BR 10355</strain>
    </source>
</reference>
<evidence type="ECO:0000313" key="2">
    <source>
        <dbReference type="Proteomes" id="UP000321304"/>
    </source>
</evidence>
<name>A0A560LCV2_9BRAD</name>
<dbReference type="AlphaFoldDB" id="A0A560LCV2"/>